<dbReference type="Gene3D" id="2.60.40.1120">
    <property type="entry name" value="Carboxypeptidase-like, regulatory domain"/>
    <property type="match status" value="1"/>
</dbReference>
<dbReference type="SUPFAM" id="SSF49464">
    <property type="entry name" value="Carboxypeptidase regulatory domain-like"/>
    <property type="match status" value="1"/>
</dbReference>
<dbReference type="InterPro" id="IPR011042">
    <property type="entry name" value="6-blade_b-propeller_TolB-like"/>
</dbReference>
<dbReference type="Gene3D" id="2.120.10.30">
    <property type="entry name" value="TolB, C-terminal domain"/>
    <property type="match status" value="1"/>
</dbReference>
<evidence type="ECO:0000256" key="3">
    <source>
        <dbReference type="ARBA" id="ARBA00023237"/>
    </source>
</evidence>
<evidence type="ECO:0000313" key="7">
    <source>
        <dbReference type="EMBL" id="MDT0621185.1"/>
    </source>
</evidence>
<protein>
    <submittedName>
        <fullName evidence="7">OmpA family protein</fullName>
    </submittedName>
</protein>
<dbReference type="PANTHER" id="PTHR30329:SF21">
    <property type="entry name" value="LIPOPROTEIN YIAD-RELATED"/>
    <property type="match status" value="1"/>
</dbReference>
<dbReference type="SUPFAM" id="SSF103088">
    <property type="entry name" value="OmpA-like"/>
    <property type="match status" value="1"/>
</dbReference>
<dbReference type="PROSITE" id="PS51123">
    <property type="entry name" value="OMPA_2"/>
    <property type="match status" value="1"/>
</dbReference>
<dbReference type="EMBL" id="JAVRHU010000001">
    <property type="protein sequence ID" value="MDT0621185.1"/>
    <property type="molecule type" value="Genomic_DNA"/>
</dbReference>
<dbReference type="Proteomes" id="UP001250662">
    <property type="component" value="Unassembled WGS sequence"/>
</dbReference>
<dbReference type="InterPro" id="IPR006665">
    <property type="entry name" value="OmpA-like"/>
</dbReference>
<evidence type="ECO:0000313" key="8">
    <source>
        <dbReference type="Proteomes" id="UP001250662"/>
    </source>
</evidence>
<dbReference type="InterPro" id="IPR050330">
    <property type="entry name" value="Bact_OuterMem_StrucFunc"/>
</dbReference>
<dbReference type="InterPro" id="IPR008969">
    <property type="entry name" value="CarboxyPept-like_regulatory"/>
</dbReference>
<evidence type="ECO:0000259" key="6">
    <source>
        <dbReference type="PROSITE" id="PS51123"/>
    </source>
</evidence>
<feature type="chain" id="PRO_5046235959" evidence="5">
    <location>
        <begin position="19"/>
        <end position="644"/>
    </location>
</feature>
<dbReference type="InterPro" id="IPR011659">
    <property type="entry name" value="WD40"/>
</dbReference>
<proteinExistence type="predicted"/>
<keyword evidence="3" id="KW-0998">Cell outer membrane</keyword>
<feature type="signal peptide" evidence="5">
    <location>
        <begin position="1"/>
        <end position="18"/>
    </location>
</feature>
<dbReference type="SUPFAM" id="SSF82171">
    <property type="entry name" value="DPP6 N-terminal domain-like"/>
    <property type="match status" value="1"/>
</dbReference>
<dbReference type="PANTHER" id="PTHR30329">
    <property type="entry name" value="STATOR ELEMENT OF FLAGELLAR MOTOR COMPLEX"/>
    <property type="match status" value="1"/>
</dbReference>
<evidence type="ECO:0000256" key="5">
    <source>
        <dbReference type="SAM" id="SignalP"/>
    </source>
</evidence>
<dbReference type="CDD" id="cd07185">
    <property type="entry name" value="OmpA_C-like"/>
    <property type="match status" value="1"/>
</dbReference>
<comment type="subcellular location">
    <subcellularLocation>
        <location evidence="1">Cell outer membrane</location>
    </subcellularLocation>
</comment>
<name>A0ABU3BG87_9FLAO</name>
<accession>A0ABU3BG87</accession>
<dbReference type="InterPro" id="IPR036737">
    <property type="entry name" value="OmpA-like_sf"/>
</dbReference>
<reference evidence="7 8" key="1">
    <citation type="submission" date="2023-09" db="EMBL/GenBank/DDBJ databases">
        <authorList>
            <person name="Rey-Velasco X."/>
        </authorList>
    </citation>
    <scope>NUCLEOTIDE SEQUENCE [LARGE SCALE GENOMIC DNA]</scope>
    <source>
        <strain evidence="7 8">P007</strain>
    </source>
</reference>
<keyword evidence="2 4" id="KW-0472">Membrane</keyword>
<evidence type="ECO:0000256" key="1">
    <source>
        <dbReference type="ARBA" id="ARBA00004442"/>
    </source>
</evidence>
<dbReference type="Gene3D" id="3.30.1330.60">
    <property type="entry name" value="OmpA-like domain"/>
    <property type="match status" value="1"/>
</dbReference>
<evidence type="ECO:0000256" key="2">
    <source>
        <dbReference type="ARBA" id="ARBA00023136"/>
    </source>
</evidence>
<gene>
    <name evidence="7" type="ORF">RM520_06095</name>
</gene>
<dbReference type="PRINTS" id="PR01021">
    <property type="entry name" value="OMPADOMAIN"/>
</dbReference>
<evidence type="ECO:0000256" key="4">
    <source>
        <dbReference type="PROSITE-ProRule" id="PRU00473"/>
    </source>
</evidence>
<keyword evidence="5" id="KW-0732">Signal</keyword>
<dbReference type="InterPro" id="IPR006664">
    <property type="entry name" value="OMP_bac"/>
</dbReference>
<feature type="domain" description="OmpA-like" evidence="6">
    <location>
        <begin position="521"/>
        <end position="644"/>
    </location>
</feature>
<comment type="caution">
    <text evidence="7">The sequence shown here is derived from an EMBL/GenBank/DDBJ whole genome shotgun (WGS) entry which is preliminary data.</text>
</comment>
<organism evidence="7 8">
    <name type="scientific">Croceitalea vernalis</name>
    <dbReference type="NCBI Taxonomy" id="3075599"/>
    <lineage>
        <taxon>Bacteria</taxon>
        <taxon>Pseudomonadati</taxon>
        <taxon>Bacteroidota</taxon>
        <taxon>Flavobacteriia</taxon>
        <taxon>Flavobacteriales</taxon>
        <taxon>Flavobacteriaceae</taxon>
        <taxon>Croceitalea</taxon>
    </lineage>
</organism>
<dbReference type="Pfam" id="PF07676">
    <property type="entry name" value="PD40"/>
    <property type="match status" value="2"/>
</dbReference>
<dbReference type="Pfam" id="PF00691">
    <property type="entry name" value="OmpA"/>
    <property type="match status" value="1"/>
</dbReference>
<sequence>MKKIFFYSIVLIANFLFAQNTNTSAEKSFNSLWYVKAAKQFQAQVERGDDSQEALQKVGDAYYFNTDMKNAVKWYGQLFSNYEQVLAPTYIFRYIHALKGVGNYGMAKLLTKRYEEVLKEAEYDISTIESNKDQLEKLLKMQPQFYVSNLSINTKLADFGAAYYQNQIVFASSRDTMNLHTRIYKWNEQPYLNLFTADTISSGLDLKNVTAFSKTINSKYHEAIVAFSPDGKTMYFTRNNYTNKDLKRDDDGTNHLKLYKSKLVDNAWSTPIELPFNDLNYSVGQPALSPDGKKLYFVSDMPGSIGSTDIFVVDILADDTYGNPKNLGPTINTSGREMFPYVTEGKFYFSSDGHIGLGGLDVFESLQNESFSKPINLGKPLNSNLDDFAYVVNEQTQQGYFSSNRKGGKGDDDIYSFQRIEVPCTQSVFGQVTSQENNRPLSYSMVTIEDKSGKVLAETTSDNLGEYYFDLNLPCEQIFLIKASKEGFENSESQFKTSIEPNFINEVPVGLKKLNPLIVREGGLLKIKIGMIYFDFDKHNIRYDASIELNKIVFLMKEYPNMIIKIESHTDSRGNDAYNERLSDRRAKATRDYIISNGIAANRIESAIGYGEKQLVNECNNSSECSNEKHNVNRRSEFIILRLE</sequence>
<keyword evidence="8" id="KW-1185">Reference proteome</keyword>
<dbReference type="RefSeq" id="WP_311387335.1">
    <property type="nucleotide sequence ID" value="NZ_JAVRHU010000001.1"/>
</dbReference>